<comment type="caution">
    <text evidence="1">The sequence shown here is derived from an EMBL/GenBank/DDBJ whole genome shotgun (WGS) entry which is preliminary data.</text>
</comment>
<evidence type="ECO:0000313" key="1">
    <source>
        <dbReference type="EMBL" id="KAK3091495.1"/>
    </source>
</evidence>
<accession>A0AA89BQD2</accession>
<protein>
    <submittedName>
        <fullName evidence="1">Uncharacterized protein</fullName>
    </submittedName>
</protein>
<name>A0AA89BQD2_PINIB</name>
<organism evidence="1 2">
    <name type="scientific">Pinctada imbricata</name>
    <name type="common">Atlantic pearl-oyster</name>
    <name type="synonym">Pinctada martensii</name>
    <dbReference type="NCBI Taxonomy" id="66713"/>
    <lineage>
        <taxon>Eukaryota</taxon>
        <taxon>Metazoa</taxon>
        <taxon>Spiralia</taxon>
        <taxon>Lophotrochozoa</taxon>
        <taxon>Mollusca</taxon>
        <taxon>Bivalvia</taxon>
        <taxon>Autobranchia</taxon>
        <taxon>Pteriomorphia</taxon>
        <taxon>Pterioida</taxon>
        <taxon>Pterioidea</taxon>
        <taxon>Pteriidae</taxon>
        <taxon>Pinctada</taxon>
    </lineage>
</organism>
<gene>
    <name evidence="1" type="ORF">FSP39_020256</name>
</gene>
<keyword evidence="2" id="KW-1185">Reference proteome</keyword>
<evidence type="ECO:0000313" key="2">
    <source>
        <dbReference type="Proteomes" id="UP001186944"/>
    </source>
</evidence>
<sequence length="192" mass="22053">ALSRLNHLGLVLSPTSKIRLLDECKEMNDFSLLENIKRNPLVKITGDNLDVYVRSCLQGLGKQHMDMHLFASNLLSSRIVTTDMDNTMPTNIDLDPTSFLLQGYNADILRMSYKLLLSKIVSPRCVSFKWMESVTPTHMPHPYQAEMSEKSLVFQLPIQMRNEAKYEDCIEIMNNYEEIITKLFKDAHGNNL</sequence>
<feature type="non-terminal residue" evidence="1">
    <location>
        <position position="1"/>
    </location>
</feature>
<dbReference type="EMBL" id="VSWD01000010">
    <property type="protein sequence ID" value="KAK3091495.1"/>
    <property type="molecule type" value="Genomic_DNA"/>
</dbReference>
<dbReference type="AlphaFoldDB" id="A0AA89BQD2"/>
<proteinExistence type="predicted"/>
<dbReference type="Proteomes" id="UP001186944">
    <property type="component" value="Unassembled WGS sequence"/>
</dbReference>
<reference evidence="1" key="1">
    <citation type="submission" date="2019-08" db="EMBL/GenBank/DDBJ databases">
        <title>The improved chromosome-level genome for the pearl oyster Pinctada fucata martensii using PacBio sequencing and Hi-C.</title>
        <authorList>
            <person name="Zheng Z."/>
        </authorList>
    </citation>
    <scope>NUCLEOTIDE SEQUENCE</scope>
    <source>
        <strain evidence="1">ZZ-2019</strain>
        <tissue evidence="1">Adductor muscle</tissue>
    </source>
</reference>